<reference evidence="4" key="1">
    <citation type="journal article" date="2020" name="Cell">
        <title>Large-Scale Comparative Analyses of Tick Genomes Elucidate Their Genetic Diversity and Vector Capacities.</title>
        <authorList>
            <consortium name="Tick Genome and Microbiome Consortium (TIGMIC)"/>
            <person name="Jia N."/>
            <person name="Wang J."/>
            <person name="Shi W."/>
            <person name="Du L."/>
            <person name="Sun Y."/>
            <person name="Zhan W."/>
            <person name="Jiang J.F."/>
            <person name="Wang Q."/>
            <person name="Zhang B."/>
            <person name="Ji P."/>
            <person name="Bell-Sakyi L."/>
            <person name="Cui X.M."/>
            <person name="Yuan T.T."/>
            <person name="Jiang B.G."/>
            <person name="Yang W.F."/>
            <person name="Lam T.T."/>
            <person name="Chang Q.C."/>
            <person name="Ding S.J."/>
            <person name="Wang X.J."/>
            <person name="Zhu J.G."/>
            <person name="Ruan X.D."/>
            <person name="Zhao L."/>
            <person name="Wei J.T."/>
            <person name="Ye R.Z."/>
            <person name="Que T.C."/>
            <person name="Du C.H."/>
            <person name="Zhou Y.H."/>
            <person name="Cheng J.X."/>
            <person name="Dai P.F."/>
            <person name="Guo W.B."/>
            <person name="Han X.H."/>
            <person name="Huang E.J."/>
            <person name="Li L.F."/>
            <person name="Wei W."/>
            <person name="Gao Y.C."/>
            <person name="Liu J.Z."/>
            <person name="Shao H.Z."/>
            <person name="Wang X."/>
            <person name="Wang C.C."/>
            <person name="Yang T.C."/>
            <person name="Huo Q.B."/>
            <person name="Li W."/>
            <person name="Chen H.Y."/>
            <person name="Chen S.E."/>
            <person name="Zhou L.G."/>
            <person name="Ni X.B."/>
            <person name="Tian J.H."/>
            <person name="Sheng Y."/>
            <person name="Liu T."/>
            <person name="Pan Y.S."/>
            <person name="Xia L.Y."/>
            <person name="Li J."/>
            <person name="Zhao F."/>
            <person name="Cao W.C."/>
        </authorList>
    </citation>
    <scope>NUCLEOTIDE SEQUENCE</scope>
    <source>
        <strain evidence="4">Rmic-2018</strain>
    </source>
</reference>
<dbReference type="VEuPathDB" id="VectorBase:LOC119169858"/>
<evidence type="ECO:0000256" key="2">
    <source>
        <dbReference type="ARBA" id="ARBA00022723"/>
    </source>
</evidence>
<keyword evidence="2" id="KW-0479">Metal-binding</keyword>
<sequence>MPPLRRRRCNVLCDQLFYLDLSWTEIEDLFLGCRAPGQKVWKSAGGHIDINKIDEQAFRRQFRFYKEDLQVLTEALKIPIIRSSQGVTMSGQEALLMELRRLAYPNRWWDLESLFGRHSSALSNIVSQLFGHIYSTFGHLLADVNNHSWLSLNDLEEYSEVSTLCAPLRNCWGFVDGSARPICRPTVNQRICFSGHKRQHSVKYQSVMCANGIVCQLDGPYAGHKHDAGILRLSGLYQKLEKLSQSYSYGIYGDPAYPLRPLLMRPYAEAIHTRPQALFNRHMSTVRQAVEWGFGKTVAEFAFLDFKKTQKLLLQNVGQMYRVGTILANCPTCLHGSQTGMFFGLRALDLQEYLRCD</sequence>
<dbReference type="AlphaFoldDB" id="A0A9J6DVD3"/>
<evidence type="ECO:0000313" key="5">
    <source>
        <dbReference type="Proteomes" id="UP000821866"/>
    </source>
</evidence>
<proteinExistence type="predicted"/>
<reference evidence="4" key="2">
    <citation type="submission" date="2021-09" db="EMBL/GenBank/DDBJ databases">
        <authorList>
            <person name="Jia N."/>
            <person name="Wang J."/>
            <person name="Shi W."/>
            <person name="Du L."/>
            <person name="Sun Y."/>
            <person name="Zhan W."/>
            <person name="Jiang J."/>
            <person name="Wang Q."/>
            <person name="Zhang B."/>
            <person name="Ji P."/>
            <person name="Sakyi L.B."/>
            <person name="Cui X."/>
            <person name="Yuan T."/>
            <person name="Jiang B."/>
            <person name="Yang W."/>
            <person name="Lam T.T.-Y."/>
            <person name="Chang Q."/>
            <person name="Ding S."/>
            <person name="Wang X."/>
            <person name="Zhu J."/>
            <person name="Ruan X."/>
            <person name="Zhao L."/>
            <person name="Wei J."/>
            <person name="Que T."/>
            <person name="Du C."/>
            <person name="Cheng J."/>
            <person name="Dai P."/>
            <person name="Han X."/>
            <person name="Huang E."/>
            <person name="Gao Y."/>
            <person name="Liu J."/>
            <person name="Shao H."/>
            <person name="Ye R."/>
            <person name="Li L."/>
            <person name="Wei W."/>
            <person name="Wang X."/>
            <person name="Wang C."/>
            <person name="Huo Q."/>
            <person name="Li W."/>
            <person name="Guo W."/>
            <person name="Chen H."/>
            <person name="Chen S."/>
            <person name="Zhou L."/>
            <person name="Zhou L."/>
            <person name="Ni X."/>
            <person name="Tian J."/>
            <person name="Zhou Y."/>
            <person name="Sheng Y."/>
            <person name="Liu T."/>
            <person name="Pan Y."/>
            <person name="Xia L."/>
            <person name="Li J."/>
            <person name="Zhao F."/>
            <person name="Cao W."/>
        </authorList>
    </citation>
    <scope>NUCLEOTIDE SEQUENCE</scope>
    <source>
        <strain evidence="4">Rmic-2018</strain>
        <tissue evidence="4">Larvae</tissue>
    </source>
</reference>
<accession>A0A9J6DVD3</accession>
<dbReference type="EMBL" id="JABSTU010000007">
    <property type="protein sequence ID" value="KAH8026163.1"/>
    <property type="molecule type" value="Genomic_DNA"/>
</dbReference>
<dbReference type="PANTHER" id="PTHR34615">
    <property type="entry name" value="PX DOMAIN-CONTAINING PROTEIN"/>
    <property type="match status" value="1"/>
</dbReference>
<feature type="domain" description="DDE Tnp4" evidence="3">
    <location>
        <begin position="175"/>
        <end position="329"/>
    </location>
</feature>
<dbReference type="GO" id="GO:0046872">
    <property type="term" value="F:metal ion binding"/>
    <property type="evidence" value="ECO:0007669"/>
    <property type="project" value="UniProtKB-KW"/>
</dbReference>
<name>A0A9J6DVD3_RHIMP</name>
<evidence type="ECO:0000313" key="4">
    <source>
        <dbReference type="EMBL" id="KAH8026163.1"/>
    </source>
</evidence>
<evidence type="ECO:0000259" key="3">
    <source>
        <dbReference type="Pfam" id="PF13359"/>
    </source>
</evidence>
<evidence type="ECO:0000256" key="1">
    <source>
        <dbReference type="ARBA" id="ARBA00001968"/>
    </source>
</evidence>
<dbReference type="Proteomes" id="UP000821866">
    <property type="component" value="Unassembled WGS sequence"/>
</dbReference>
<protein>
    <recommendedName>
        <fullName evidence="3">DDE Tnp4 domain-containing protein</fullName>
    </recommendedName>
</protein>
<dbReference type="PANTHER" id="PTHR34615:SF1">
    <property type="entry name" value="PX DOMAIN-CONTAINING PROTEIN"/>
    <property type="match status" value="1"/>
</dbReference>
<organism evidence="4 5">
    <name type="scientific">Rhipicephalus microplus</name>
    <name type="common">Cattle tick</name>
    <name type="synonym">Boophilus microplus</name>
    <dbReference type="NCBI Taxonomy" id="6941"/>
    <lineage>
        <taxon>Eukaryota</taxon>
        <taxon>Metazoa</taxon>
        <taxon>Ecdysozoa</taxon>
        <taxon>Arthropoda</taxon>
        <taxon>Chelicerata</taxon>
        <taxon>Arachnida</taxon>
        <taxon>Acari</taxon>
        <taxon>Parasitiformes</taxon>
        <taxon>Ixodida</taxon>
        <taxon>Ixodoidea</taxon>
        <taxon>Ixodidae</taxon>
        <taxon>Rhipicephalinae</taxon>
        <taxon>Rhipicephalus</taxon>
        <taxon>Boophilus</taxon>
    </lineage>
</organism>
<gene>
    <name evidence="4" type="ORF">HPB51_016582</name>
</gene>
<comment type="cofactor">
    <cofactor evidence="1">
        <name>a divalent metal cation</name>
        <dbReference type="ChEBI" id="CHEBI:60240"/>
    </cofactor>
</comment>
<keyword evidence="5" id="KW-1185">Reference proteome</keyword>
<dbReference type="InterPro" id="IPR027806">
    <property type="entry name" value="HARBI1_dom"/>
</dbReference>
<comment type="caution">
    <text evidence="4">The sequence shown here is derived from an EMBL/GenBank/DDBJ whole genome shotgun (WGS) entry which is preliminary data.</text>
</comment>
<dbReference type="Pfam" id="PF13359">
    <property type="entry name" value="DDE_Tnp_4"/>
    <property type="match status" value="1"/>
</dbReference>